<sequence length="403" mass="44422">MTLVSFDGITVALTEVQDNPAKYARALERAKKVPGHAVCRCLPESPRAPLRLVIRRYGALFHLARWPDDGHRHNAKTCSFYRAVSQPDRSSSDTLAAIRTIAGGLDVKLSTSLSVRTVGKSTRQSSDQTSGGTSRRAAPLLGFLQRVWEDAGLNEWAGAPSRGWGACNAQLLSVLGDGKLNGKSMQDVLHVMRRYDDADSSSVLAEFQSFLDRIVTTPARSDRGLLIAELRSVEPSRYGFVVRLRQTRETFFASKAVIDSAADSFRSAWAMIGDACARVVTLAVIERTKEGNLRIVDCALQLCNSTFLPCDSSFEVEMANRLVGQRRRFVKPMRLEPGDAMLPDFRLTDTPVPTAIEVYGMQGNAQYMARKAKKQALYARERTPCVEWVPPNDLASVRLPDGA</sequence>
<dbReference type="InterPro" id="IPR009553">
    <property type="entry name" value="DUF1173"/>
</dbReference>
<comment type="caution">
    <text evidence="1">The sequence shown here is derived from an EMBL/GenBank/DDBJ whole genome shotgun (WGS) entry which is preliminary data.</text>
</comment>
<accession>A0A158ASJ9</accession>
<dbReference type="Proteomes" id="UP000054851">
    <property type="component" value="Unassembled WGS sequence"/>
</dbReference>
<evidence type="ECO:0000313" key="1">
    <source>
        <dbReference type="EMBL" id="SAK60699.1"/>
    </source>
</evidence>
<dbReference type="EMBL" id="FCOA02000007">
    <property type="protein sequence ID" value="SAK60699.1"/>
    <property type="molecule type" value="Genomic_DNA"/>
</dbReference>
<protein>
    <submittedName>
        <fullName evidence="1">Uncharacterized protein</fullName>
    </submittedName>
</protein>
<name>A0A158ASJ9_9BURK</name>
<evidence type="ECO:0000313" key="2">
    <source>
        <dbReference type="Proteomes" id="UP000054851"/>
    </source>
</evidence>
<keyword evidence="2" id="KW-1185">Reference proteome</keyword>
<dbReference type="RefSeq" id="WP_061167951.1">
    <property type="nucleotide sequence ID" value="NZ_FCOA02000007.1"/>
</dbReference>
<gene>
    <name evidence="1" type="ORF">AWB79_02730</name>
</gene>
<proteinExistence type="predicted"/>
<dbReference type="OrthoDB" id="8952417at2"/>
<dbReference type="AlphaFoldDB" id="A0A158ASJ9"/>
<dbReference type="Pfam" id="PF06666">
    <property type="entry name" value="DUF1173"/>
    <property type="match status" value="1"/>
</dbReference>
<organism evidence="1 2">
    <name type="scientific">Caballeronia hypogeia</name>
    <dbReference type="NCBI Taxonomy" id="1777140"/>
    <lineage>
        <taxon>Bacteria</taxon>
        <taxon>Pseudomonadati</taxon>
        <taxon>Pseudomonadota</taxon>
        <taxon>Betaproteobacteria</taxon>
        <taxon>Burkholderiales</taxon>
        <taxon>Burkholderiaceae</taxon>
        <taxon>Caballeronia</taxon>
    </lineage>
</organism>
<reference evidence="1" key="1">
    <citation type="submission" date="2016-01" db="EMBL/GenBank/DDBJ databases">
        <authorList>
            <person name="Peeters C."/>
        </authorList>
    </citation>
    <scope>NUCLEOTIDE SEQUENCE</scope>
    <source>
        <strain evidence="1">LMG 29322</strain>
    </source>
</reference>